<dbReference type="InterPro" id="IPR001433">
    <property type="entry name" value="OxRdtase_FAD/NAD-bd"/>
</dbReference>
<evidence type="ECO:0000256" key="7">
    <source>
        <dbReference type="ARBA" id="ARBA00023004"/>
    </source>
</evidence>
<evidence type="ECO:0000256" key="4">
    <source>
        <dbReference type="ARBA" id="ARBA00022723"/>
    </source>
</evidence>
<dbReference type="InterPro" id="IPR008333">
    <property type="entry name" value="Cbr1-like_FAD-bd_dom"/>
</dbReference>
<dbReference type="Pfam" id="PF00111">
    <property type="entry name" value="Fer2"/>
    <property type="match status" value="1"/>
</dbReference>
<dbReference type="InterPro" id="IPR006058">
    <property type="entry name" value="2Fe2S_fd_BS"/>
</dbReference>
<keyword evidence="2" id="KW-0285">Flavoprotein</keyword>
<dbReference type="PROSITE" id="PS51384">
    <property type="entry name" value="FAD_FR"/>
    <property type="match status" value="1"/>
</dbReference>
<dbReference type="EMBL" id="JAVREH010000012">
    <property type="protein sequence ID" value="MDT0261994.1"/>
    <property type="molecule type" value="Genomic_DNA"/>
</dbReference>
<dbReference type="InterPro" id="IPR012675">
    <property type="entry name" value="Beta-grasp_dom_sf"/>
</dbReference>
<evidence type="ECO:0000256" key="6">
    <source>
        <dbReference type="ARBA" id="ARBA00023002"/>
    </source>
</evidence>
<dbReference type="Pfam" id="PF00175">
    <property type="entry name" value="NAD_binding_1"/>
    <property type="match status" value="1"/>
</dbReference>
<dbReference type="PROSITE" id="PS00197">
    <property type="entry name" value="2FE2S_FER_1"/>
    <property type="match status" value="1"/>
</dbReference>
<proteinExistence type="predicted"/>
<dbReference type="PANTHER" id="PTHR47354">
    <property type="entry name" value="NADH OXIDOREDUCTASE HCR"/>
    <property type="match status" value="1"/>
</dbReference>
<evidence type="ECO:0000313" key="12">
    <source>
        <dbReference type="Proteomes" id="UP001183176"/>
    </source>
</evidence>
<dbReference type="InterPro" id="IPR001041">
    <property type="entry name" value="2Fe-2S_ferredoxin-type"/>
</dbReference>
<comment type="cofactor">
    <cofactor evidence="1">
        <name>FAD</name>
        <dbReference type="ChEBI" id="CHEBI:57692"/>
    </cofactor>
</comment>
<dbReference type="CDD" id="cd00207">
    <property type="entry name" value="fer2"/>
    <property type="match status" value="1"/>
</dbReference>
<keyword evidence="12" id="KW-1185">Reference proteome</keyword>
<evidence type="ECO:0000313" key="11">
    <source>
        <dbReference type="EMBL" id="MDT0261994.1"/>
    </source>
</evidence>
<dbReference type="Pfam" id="PF00970">
    <property type="entry name" value="FAD_binding_6"/>
    <property type="match status" value="1"/>
</dbReference>
<accession>A0ABU2JBZ9</accession>
<dbReference type="InterPro" id="IPR017927">
    <property type="entry name" value="FAD-bd_FR_type"/>
</dbReference>
<evidence type="ECO:0000259" key="10">
    <source>
        <dbReference type="PROSITE" id="PS51384"/>
    </source>
</evidence>
<keyword evidence="7" id="KW-0408">Iron</keyword>
<dbReference type="PRINTS" id="PR00410">
    <property type="entry name" value="PHEHYDRXLASE"/>
</dbReference>
<dbReference type="CDD" id="cd06214">
    <property type="entry name" value="PA_degradation_oxidoreductase_like"/>
    <property type="match status" value="1"/>
</dbReference>
<evidence type="ECO:0000256" key="3">
    <source>
        <dbReference type="ARBA" id="ARBA00022714"/>
    </source>
</evidence>
<evidence type="ECO:0000259" key="9">
    <source>
        <dbReference type="PROSITE" id="PS51085"/>
    </source>
</evidence>
<dbReference type="Gene3D" id="3.40.50.80">
    <property type="entry name" value="Nucleotide-binding domain of ferredoxin-NADP reductase (FNR) module"/>
    <property type="match status" value="1"/>
</dbReference>
<name>A0ABU2JBZ9_9ACTN</name>
<dbReference type="Proteomes" id="UP001183176">
    <property type="component" value="Unassembled WGS sequence"/>
</dbReference>
<reference evidence="12" key="1">
    <citation type="submission" date="2023-07" db="EMBL/GenBank/DDBJ databases">
        <title>30 novel species of actinomycetes from the DSMZ collection.</title>
        <authorList>
            <person name="Nouioui I."/>
        </authorList>
    </citation>
    <scope>NUCLEOTIDE SEQUENCE [LARGE SCALE GENOMIC DNA]</scope>
    <source>
        <strain evidence="12">DSM 44399</strain>
    </source>
</reference>
<dbReference type="RefSeq" id="WP_311423148.1">
    <property type="nucleotide sequence ID" value="NZ_JAVREH010000012.1"/>
</dbReference>
<dbReference type="InterPro" id="IPR036010">
    <property type="entry name" value="2Fe-2S_ferredoxin-like_sf"/>
</dbReference>
<evidence type="ECO:0000256" key="5">
    <source>
        <dbReference type="ARBA" id="ARBA00022827"/>
    </source>
</evidence>
<evidence type="ECO:0000256" key="2">
    <source>
        <dbReference type="ARBA" id="ARBA00022630"/>
    </source>
</evidence>
<gene>
    <name evidence="11" type="ORF">RM423_11355</name>
</gene>
<keyword evidence="6" id="KW-0560">Oxidoreductase</keyword>
<dbReference type="InterPro" id="IPR017938">
    <property type="entry name" value="Riboflavin_synthase-like_b-brl"/>
</dbReference>
<keyword evidence="4" id="KW-0479">Metal-binding</keyword>
<evidence type="ECO:0000256" key="8">
    <source>
        <dbReference type="ARBA" id="ARBA00023014"/>
    </source>
</evidence>
<feature type="domain" description="2Fe-2S ferredoxin-type" evidence="9">
    <location>
        <begin position="269"/>
        <end position="358"/>
    </location>
</feature>
<dbReference type="PRINTS" id="PR00371">
    <property type="entry name" value="FPNCR"/>
</dbReference>
<dbReference type="SUPFAM" id="SSF52343">
    <property type="entry name" value="Ferredoxin reductase-like, C-terminal NADP-linked domain"/>
    <property type="match status" value="1"/>
</dbReference>
<dbReference type="InterPro" id="IPR039261">
    <property type="entry name" value="FNR_nucleotide-bd"/>
</dbReference>
<keyword evidence="5" id="KW-0274">FAD</keyword>
<protein>
    <submittedName>
        <fullName evidence="11">2Fe-2S iron-sulfur cluster-binding protein</fullName>
    </submittedName>
</protein>
<dbReference type="Gene3D" id="2.40.30.10">
    <property type="entry name" value="Translation factors"/>
    <property type="match status" value="1"/>
</dbReference>
<comment type="caution">
    <text evidence="11">The sequence shown here is derived from an EMBL/GenBank/DDBJ whole genome shotgun (WGS) entry which is preliminary data.</text>
</comment>
<dbReference type="PANTHER" id="PTHR47354:SF8">
    <property type="entry name" value="1,2-PHENYLACETYL-COA EPOXIDASE, SUBUNIT E"/>
    <property type="match status" value="1"/>
</dbReference>
<keyword evidence="3" id="KW-0001">2Fe-2S</keyword>
<dbReference type="Gene3D" id="3.10.20.30">
    <property type="match status" value="1"/>
</dbReference>
<dbReference type="SUPFAM" id="SSF63380">
    <property type="entry name" value="Riboflavin synthase domain-like"/>
    <property type="match status" value="1"/>
</dbReference>
<feature type="domain" description="FAD-binding FR-type" evidence="10">
    <location>
        <begin position="2"/>
        <end position="110"/>
    </location>
</feature>
<sequence length="358" mass="38013">MSAFEKLVVADVQPLTAQACSVSFAVPDELREQFAFHPGQHLTLRTVSATGEERRTYSICSTATELTEDGRVRIGVKRIPDGSFSGWLTSRLRHGDTVEVMAPAGRFGTSTSAANARHVGCIAAGSGITPVLSIAASVLREEPDSRVTLVYGNRTSNDVMFLEELADLKNTYPARFTLLHVLSAEPQLSELLTGRIDAGKVATLRDSVCLDVDAWYLCGPFGMVSVARETLVAGGVAEADIHAELFYVSEANEEAPVDVLPLTSDQQLSQVTVTLAGRTSTVPVGYAGPSILDAVLANRPDAPYACKGGVCGTCRAKVTVGAVAMARNYALEPEEIETGLVLACQSHPVTPEVSLEFA</sequence>
<keyword evidence="8" id="KW-0411">Iron-sulfur</keyword>
<dbReference type="InterPro" id="IPR001709">
    <property type="entry name" value="Flavoprot_Pyr_Nucl_cyt_Rdtase"/>
</dbReference>
<organism evidence="11 12">
    <name type="scientific">Jatrophihabitans lederbergiae</name>
    <dbReference type="NCBI Taxonomy" id="3075547"/>
    <lineage>
        <taxon>Bacteria</taxon>
        <taxon>Bacillati</taxon>
        <taxon>Actinomycetota</taxon>
        <taxon>Actinomycetes</taxon>
        <taxon>Jatrophihabitantales</taxon>
        <taxon>Jatrophihabitantaceae</taxon>
        <taxon>Jatrophihabitans</taxon>
    </lineage>
</organism>
<evidence type="ECO:0000256" key="1">
    <source>
        <dbReference type="ARBA" id="ARBA00001974"/>
    </source>
</evidence>
<dbReference type="InterPro" id="IPR050415">
    <property type="entry name" value="MRET"/>
</dbReference>
<dbReference type="SUPFAM" id="SSF54292">
    <property type="entry name" value="2Fe-2S ferredoxin-like"/>
    <property type="match status" value="1"/>
</dbReference>
<dbReference type="PROSITE" id="PS51085">
    <property type="entry name" value="2FE2S_FER_2"/>
    <property type="match status" value="1"/>
</dbReference>